<reference evidence="3" key="2">
    <citation type="submission" date="2020-09" db="EMBL/GenBank/DDBJ databases">
        <authorList>
            <person name="Sun Q."/>
            <person name="Kim S."/>
        </authorList>
    </citation>
    <scope>NUCLEOTIDE SEQUENCE</scope>
    <source>
        <strain evidence="3">KCTC 23732</strain>
    </source>
</reference>
<keyword evidence="4" id="KW-1185">Reference proteome</keyword>
<dbReference type="Pfam" id="PF00582">
    <property type="entry name" value="Usp"/>
    <property type="match status" value="1"/>
</dbReference>
<dbReference type="EMBL" id="BMYS01000026">
    <property type="protein sequence ID" value="GGW95489.1"/>
    <property type="molecule type" value="Genomic_DNA"/>
</dbReference>
<dbReference type="PANTHER" id="PTHR46268">
    <property type="entry name" value="STRESS RESPONSE PROTEIN NHAX"/>
    <property type="match status" value="1"/>
</dbReference>
<evidence type="ECO:0000259" key="2">
    <source>
        <dbReference type="Pfam" id="PF00582"/>
    </source>
</evidence>
<comment type="similarity">
    <text evidence="1">Belongs to the universal stress protein A family.</text>
</comment>
<feature type="domain" description="UspA" evidence="2">
    <location>
        <begin position="1"/>
        <end position="146"/>
    </location>
</feature>
<dbReference type="PRINTS" id="PR01438">
    <property type="entry name" value="UNVRSLSTRESS"/>
</dbReference>
<dbReference type="Gene3D" id="3.40.50.620">
    <property type="entry name" value="HUPs"/>
    <property type="match status" value="1"/>
</dbReference>
<protein>
    <submittedName>
        <fullName evidence="3">Universal stress protein UspA</fullName>
    </submittedName>
</protein>
<accession>A0A918JRA2</accession>
<sequence>MAKTILVPFDGSSNANKALDWAISLAKVSGFKILLLNVQPSFRTVHAKTFFSKSDLEEYQQQLFKEATEGVEDKLKTSGIPYNLKLDIGDPKERIVEEVRNSAKGEDRIELIVMGSRGTNPVFSGVLGSVSYAIINAGVCPVTIIPQEKK</sequence>
<name>A0A918JRA2_9BURK</name>
<dbReference type="Proteomes" id="UP000608345">
    <property type="component" value="Unassembled WGS sequence"/>
</dbReference>
<dbReference type="InterPro" id="IPR006015">
    <property type="entry name" value="Universal_stress_UspA"/>
</dbReference>
<dbReference type="SUPFAM" id="SSF52402">
    <property type="entry name" value="Adenine nucleotide alpha hydrolases-like"/>
    <property type="match status" value="1"/>
</dbReference>
<reference evidence="3" key="1">
    <citation type="journal article" date="2014" name="Int. J. Syst. Evol. Microbiol.">
        <title>Complete genome sequence of Corynebacterium casei LMG S-19264T (=DSM 44701T), isolated from a smear-ripened cheese.</title>
        <authorList>
            <consortium name="US DOE Joint Genome Institute (JGI-PGF)"/>
            <person name="Walter F."/>
            <person name="Albersmeier A."/>
            <person name="Kalinowski J."/>
            <person name="Ruckert C."/>
        </authorList>
    </citation>
    <scope>NUCLEOTIDE SEQUENCE</scope>
    <source>
        <strain evidence="3">KCTC 23732</strain>
    </source>
</reference>
<dbReference type="CDD" id="cd00293">
    <property type="entry name" value="USP-like"/>
    <property type="match status" value="1"/>
</dbReference>
<comment type="caution">
    <text evidence="3">The sequence shown here is derived from an EMBL/GenBank/DDBJ whole genome shotgun (WGS) entry which is preliminary data.</text>
</comment>
<dbReference type="InterPro" id="IPR006016">
    <property type="entry name" value="UspA"/>
</dbReference>
<organism evidence="3 4">
    <name type="scientific">Advenella faeciporci</name>
    <dbReference type="NCBI Taxonomy" id="797535"/>
    <lineage>
        <taxon>Bacteria</taxon>
        <taxon>Pseudomonadati</taxon>
        <taxon>Pseudomonadota</taxon>
        <taxon>Betaproteobacteria</taxon>
        <taxon>Burkholderiales</taxon>
        <taxon>Alcaligenaceae</taxon>
    </lineage>
</organism>
<dbReference type="AlphaFoldDB" id="A0A918JRA2"/>
<evidence type="ECO:0000256" key="1">
    <source>
        <dbReference type="ARBA" id="ARBA00008791"/>
    </source>
</evidence>
<dbReference type="InterPro" id="IPR014729">
    <property type="entry name" value="Rossmann-like_a/b/a_fold"/>
</dbReference>
<evidence type="ECO:0000313" key="4">
    <source>
        <dbReference type="Proteomes" id="UP000608345"/>
    </source>
</evidence>
<gene>
    <name evidence="3" type="ORF">GCM10011450_26480</name>
</gene>
<dbReference type="PANTHER" id="PTHR46268:SF6">
    <property type="entry name" value="UNIVERSAL STRESS PROTEIN UP12"/>
    <property type="match status" value="1"/>
</dbReference>
<proteinExistence type="inferred from homology"/>
<dbReference type="RefSeq" id="WP_189385982.1">
    <property type="nucleotide sequence ID" value="NZ_BAABFY010000009.1"/>
</dbReference>
<evidence type="ECO:0000313" key="3">
    <source>
        <dbReference type="EMBL" id="GGW95489.1"/>
    </source>
</evidence>